<evidence type="ECO:0000313" key="1">
    <source>
        <dbReference type="EMBL" id="KKL96331.1"/>
    </source>
</evidence>
<organism evidence="1">
    <name type="scientific">marine sediment metagenome</name>
    <dbReference type="NCBI Taxonomy" id="412755"/>
    <lineage>
        <taxon>unclassified sequences</taxon>
        <taxon>metagenomes</taxon>
        <taxon>ecological metagenomes</taxon>
    </lineage>
</organism>
<dbReference type="EMBL" id="LAZR01018460">
    <property type="protein sequence ID" value="KKL96331.1"/>
    <property type="molecule type" value="Genomic_DNA"/>
</dbReference>
<gene>
    <name evidence="1" type="ORF">LCGC14_1845520</name>
</gene>
<reference evidence="1" key="1">
    <citation type="journal article" date="2015" name="Nature">
        <title>Complex archaea that bridge the gap between prokaryotes and eukaryotes.</title>
        <authorList>
            <person name="Spang A."/>
            <person name="Saw J.H."/>
            <person name="Jorgensen S.L."/>
            <person name="Zaremba-Niedzwiedzka K."/>
            <person name="Martijn J."/>
            <person name="Lind A.E."/>
            <person name="van Eijk R."/>
            <person name="Schleper C."/>
            <person name="Guy L."/>
            <person name="Ettema T.J."/>
        </authorList>
    </citation>
    <scope>NUCLEOTIDE SEQUENCE</scope>
</reference>
<name>A0A0F9H086_9ZZZZ</name>
<accession>A0A0F9H086</accession>
<protein>
    <submittedName>
        <fullName evidence="1">Uncharacterized protein</fullName>
    </submittedName>
</protein>
<proteinExistence type="predicted"/>
<comment type="caution">
    <text evidence="1">The sequence shown here is derived from an EMBL/GenBank/DDBJ whole genome shotgun (WGS) entry which is preliminary data.</text>
</comment>
<sequence length="147" mass="16760">MTEVLLKKELGGLRPASDDAYRVLGNLKNGVELVCDVRDPSRRSNAQHAFWFALANTLFESQDYYKTFDHFRACLLIHMGYCEIYQMKGRRGEQENAVIKVPIAKSLKFGKMPQDEFNSLVEDTLAFAEAMGFDRDSLLAMTRERAA</sequence>
<dbReference type="AlphaFoldDB" id="A0A0F9H086"/>